<dbReference type="Proteomes" id="UP000478052">
    <property type="component" value="Unassembled WGS sequence"/>
</dbReference>
<gene>
    <name evidence="1" type="ORF">FWK35_00018842</name>
</gene>
<proteinExistence type="predicted"/>
<keyword evidence="1" id="KW-0067">ATP-binding</keyword>
<accession>A0A6G0XYF1</accession>
<protein>
    <submittedName>
        <fullName evidence="1">ATP-binding cassette sub-family F member 1 isoform X2</fullName>
    </submittedName>
</protein>
<name>A0A6G0XYF1_APHCR</name>
<evidence type="ECO:0000313" key="1">
    <source>
        <dbReference type="EMBL" id="KAF0745509.1"/>
    </source>
</evidence>
<sequence length="96" mass="10461">MVKGDKSKKSAINVEEKCDIDEEMPVEQPVDIANAKNAMATLISADGKNDDNTDLVDILDASEVNDDATTNELPQPNHGNKISKKKIKIKIRTILG</sequence>
<dbReference type="GO" id="GO:0005524">
    <property type="term" value="F:ATP binding"/>
    <property type="evidence" value="ECO:0007669"/>
    <property type="project" value="UniProtKB-KW"/>
</dbReference>
<keyword evidence="1" id="KW-0547">Nucleotide-binding</keyword>
<comment type="caution">
    <text evidence="1">The sequence shown here is derived from an EMBL/GenBank/DDBJ whole genome shotgun (WGS) entry which is preliminary data.</text>
</comment>
<dbReference type="EMBL" id="VUJU01007460">
    <property type="protein sequence ID" value="KAF0745509.1"/>
    <property type="molecule type" value="Genomic_DNA"/>
</dbReference>
<evidence type="ECO:0000313" key="2">
    <source>
        <dbReference type="Proteomes" id="UP000478052"/>
    </source>
</evidence>
<reference evidence="1 2" key="1">
    <citation type="submission" date="2019-08" db="EMBL/GenBank/DDBJ databases">
        <title>Whole genome of Aphis craccivora.</title>
        <authorList>
            <person name="Voronova N.V."/>
            <person name="Shulinski R.S."/>
            <person name="Bandarenka Y.V."/>
            <person name="Zhorov D.G."/>
            <person name="Warner D."/>
        </authorList>
    </citation>
    <scope>NUCLEOTIDE SEQUENCE [LARGE SCALE GENOMIC DNA]</scope>
    <source>
        <strain evidence="1">180601</strain>
        <tissue evidence="1">Whole Body</tissue>
    </source>
</reference>
<organism evidence="1 2">
    <name type="scientific">Aphis craccivora</name>
    <name type="common">Cowpea aphid</name>
    <dbReference type="NCBI Taxonomy" id="307492"/>
    <lineage>
        <taxon>Eukaryota</taxon>
        <taxon>Metazoa</taxon>
        <taxon>Ecdysozoa</taxon>
        <taxon>Arthropoda</taxon>
        <taxon>Hexapoda</taxon>
        <taxon>Insecta</taxon>
        <taxon>Pterygota</taxon>
        <taxon>Neoptera</taxon>
        <taxon>Paraneoptera</taxon>
        <taxon>Hemiptera</taxon>
        <taxon>Sternorrhyncha</taxon>
        <taxon>Aphidomorpha</taxon>
        <taxon>Aphidoidea</taxon>
        <taxon>Aphididae</taxon>
        <taxon>Aphidini</taxon>
        <taxon>Aphis</taxon>
        <taxon>Aphis</taxon>
    </lineage>
</organism>
<keyword evidence="2" id="KW-1185">Reference proteome</keyword>
<dbReference type="AlphaFoldDB" id="A0A6G0XYF1"/>